<dbReference type="EMBL" id="GBRH01196297">
    <property type="protein sequence ID" value="JAE01599.1"/>
    <property type="molecule type" value="Transcribed_RNA"/>
</dbReference>
<accession>A0A0A9ERK7</accession>
<proteinExistence type="predicted"/>
<sequence length="90" mass="9610">MYGGWHPHISPNIHTHPRTILVYQSRCKPCRSLRVAAPAAASSRRAPPQRLLHARPRSPRGAPSRPGAAACRVVLPPVTCASTDGTCSPA</sequence>
<reference evidence="2" key="2">
    <citation type="journal article" date="2015" name="Data Brief">
        <title>Shoot transcriptome of the giant reed, Arundo donax.</title>
        <authorList>
            <person name="Barrero R.A."/>
            <person name="Guerrero F.D."/>
            <person name="Moolhuijzen P."/>
            <person name="Goolsby J.A."/>
            <person name="Tidwell J."/>
            <person name="Bellgard S.E."/>
            <person name="Bellgard M.I."/>
        </authorList>
    </citation>
    <scope>NUCLEOTIDE SEQUENCE</scope>
    <source>
        <tissue evidence="2">Shoot tissue taken approximately 20 cm above the soil surface</tissue>
    </source>
</reference>
<protein>
    <submittedName>
        <fullName evidence="2">Uncharacterized protein</fullName>
    </submittedName>
</protein>
<feature type="region of interest" description="Disordered" evidence="1">
    <location>
        <begin position="38"/>
        <end position="68"/>
    </location>
</feature>
<organism evidence="2">
    <name type="scientific">Arundo donax</name>
    <name type="common">Giant reed</name>
    <name type="synonym">Donax arundinaceus</name>
    <dbReference type="NCBI Taxonomy" id="35708"/>
    <lineage>
        <taxon>Eukaryota</taxon>
        <taxon>Viridiplantae</taxon>
        <taxon>Streptophyta</taxon>
        <taxon>Embryophyta</taxon>
        <taxon>Tracheophyta</taxon>
        <taxon>Spermatophyta</taxon>
        <taxon>Magnoliopsida</taxon>
        <taxon>Liliopsida</taxon>
        <taxon>Poales</taxon>
        <taxon>Poaceae</taxon>
        <taxon>PACMAD clade</taxon>
        <taxon>Arundinoideae</taxon>
        <taxon>Arundineae</taxon>
        <taxon>Arundo</taxon>
    </lineage>
</organism>
<feature type="compositionally biased region" description="Low complexity" evidence="1">
    <location>
        <begin position="38"/>
        <end position="50"/>
    </location>
</feature>
<name>A0A0A9ERK7_ARUDO</name>
<dbReference type="AlphaFoldDB" id="A0A0A9ERK7"/>
<evidence type="ECO:0000256" key="1">
    <source>
        <dbReference type="SAM" id="MobiDB-lite"/>
    </source>
</evidence>
<evidence type="ECO:0000313" key="2">
    <source>
        <dbReference type="EMBL" id="JAE01599.1"/>
    </source>
</evidence>
<feature type="compositionally biased region" description="Low complexity" evidence="1">
    <location>
        <begin position="59"/>
        <end position="68"/>
    </location>
</feature>
<reference evidence="2" key="1">
    <citation type="submission" date="2014-09" db="EMBL/GenBank/DDBJ databases">
        <authorList>
            <person name="Magalhaes I.L.F."/>
            <person name="Oliveira U."/>
            <person name="Santos F.R."/>
            <person name="Vidigal T.H.D.A."/>
            <person name="Brescovit A.D."/>
            <person name="Santos A.J."/>
        </authorList>
    </citation>
    <scope>NUCLEOTIDE SEQUENCE</scope>
    <source>
        <tissue evidence="2">Shoot tissue taken approximately 20 cm above the soil surface</tissue>
    </source>
</reference>